<reference evidence="1 2" key="1">
    <citation type="submission" date="2018-10" db="EMBL/GenBank/DDBJ databases">
        <title>Marmoricola sp. 4Q3S-7 whole genome shotgun sequence.</title>
        <authorList>
            <person name="Li F."/>
        </authorList>
    </citation>
    <scope>NUCLEOTIDE SEQUENCE [LARGE SCALE GENOMIC DNA]</scope>
    <source>
        <strain evidence="1 2">4Q3S-7</strain>
    </source>
</reference>
<accession>A0A3L8P766</accession>
<dbReference type="SUPFAM" id="SSF48452">
    <property type="entry name" value="TPR-like"/>
    <property type="match status" value="1"/>
</dbReference>
<dbReference type="RefSeq" id="WP_121804644.1">
    <property type="nucleotide sequence ID" value="NZ_RDBE01000001.1"/>
</dbReference>
<comment type="caution">
    <text evidence="1">The sequence shown here is derived from an EMBL/GenBank/DDBJ whole genome shotgun (WGS) entry which is preliminary data.</text>
</comment>
<sequence length="190" mass="20589">MEPGAWEEDYLEELERLQASGLSTTELADALEQRAASSPPGSVSRSGFLNAAGDFWGFAEDTERAEAAFRAAIADAGDPDRYAVSALLLLLLQHGRDDEADAVLADLLTAARAATLSSLTYEMVGQALADGGRPREALRWFTMPLRDVDPDALDDDDLALLAGRYEVRRTLGLGEDRFDQVTVELRSALD</sequence>
<protein>
    <recommendedName>
        <fullName evidence="3">Tetratricopeptide repeat protein</fullName>
    </recommendedName>
</protein>
<evidence type="ECO:0000313" key="1">
    <source>
        <dbReference type="EMBL" id="RLV50964.1"/>
    </source>
</evidence>
<organism evidence="1 2">
    <name type="scientific">Nocardioides mangrovicus</name>
    <dbReference type="NCBI Taxonomy" id="2478913"/>
    <lineage>
        <taxon>Bacteria</taxon>
        <taxon>Bacillati</taxon>
        <taxon>Actinomycetota</taxon>
        <taxon>Actinomycetes</taxon>
        <taxon>Propionibacteriales</taxon>
        <taxon>Nocardioidaceae</taxon>
        <taxon>Nocardioides</taxon>
    </lineage>
</organism>
<keyword evidence="2" id="KW-1185">Reference proteome</keyword>
<proteinExistence type="predicted"/>
<dbReference type="Proteomes" id="UP000281708">
    <property type="component" value="Unassembled WGS sequence"/>
</dbReference>
<dbReference type="AlphaFoldDB" id="A0A3L8P766"/>
<evidence type="ECO:0008006" key="3">
    <source>
        <dbReference type="Google" id="ProtNLM"/>
    </source>
</evidence>
<dbReference type="InterPro" id="IPR011990">
    <property type="entry name" value="TPR-like_helical_dom_sf"/>
</dbReference>
<evidence type="ECO:0000313" key="2">
    <source>
        <dbReference type="Proteomes" id="UP000281708"/>
    </source>
</evidence>
<name>A0A3L8P766_9ACTN</name>
<dbReference type="Gene3D" id="1.25.40.10">
    <property type="entry name" value="Tetratricopeptide repeat domain"/>
    <property type="match status" value="1"/>
</dbReference>
<dbReference type="OrthoDB" id="3211351at2"/>
<gene>
    <name evidence="1" type="ORF">D9V37_03265</name>
</gene>
<dbReference type="EMBL" id="RDBE01000001">
    <property type="protein sequence ID" value="RLV50964.1"/>
    <property type="molecule type" value="Genomic_DNA"/>
</dbReference>